<reference evidence="2" key="1">
    <citation type="submission" date="2023-10" db="EMBL/GenBank/DDBJ databases">
        <authorList>
            <person name="Chen Y."/>
            <person name="Shah S."/>
            <person name="Dougan E. K."/>
            <person name="Thang M."/>
            <person name="Chan C."/>
        </authorList>
    </citation>
    <scope>NUCLEOTIDE SEQUENCE [LARGE SCALE GENOMIC DNA]</scope>
</reference>
<organism evidence="2 3">
    <name type="scientific">Prorocentrum cordatum</name>
    <dbReference type="NCBI Taxonomy" id="2364126"/>
    <lineage>
        <taxon>Eukaryota</taxon>
        <taxon>Sar</taxon>
        <taxon>Alveolata</taxon>
        <taxon>Dinophyceae</taxon>
        <taxon>Prorocentrales</taxon>
        <taxon>Prorocentraceae</taxon>
        <taxon>Prorocentrum</taxon>
    </lineage>
</organism>
<sequence length="100" mass="10948">MQNFIANFGMASPKIPSADRWSASRPAGSARNIIRSEQGELNRSPLNQSPDPSRGPNAPIFRAASSRGWRGAPPKANNWWLNSPCPASNSRKPAHTITRR</sequence>
<dbReference type="EMBL" id="CAUYUJ010017998">
    <property type="protein sequence ID" value="CAK0879762.1"/>
    <property type="molecule type" value="Genomic_DNA"/>
</dbReference>
<protein>
    <submittedName>
        <fullName evidence="2">Uncharacterized protein</fullName>
    </submittedName>
</protein>
<evidence type="ECO:0000313" key="2">
    <source>
        <dbReference type="EMBL" id="CAK0879762.1"/>
    </source>
</evidence>
<evidence type="ECO:0000313" key="3">
    <source>
        <dbReference type="Proteomes" id="UP001189429"/>
    </source>
</evidence>
<gene>
    <name evidence="2" type="ORF">PCOR1329_LOCUS63095</name>
</gene>
<dbReference type="Proteomes" id="UP001189429">
    <property type="component" value="Unassembled WGS sequence"/>
</dbReference>
<comment type="caution">
    <text evidence="2">The sequence shown here is derived from an EMBL/GenBank/DDBJ whole genome shotgun (WGS) entry which is preliminary data.</text>
</comment>
<accession>A0ABN9W180</accession>
<keyword evidence="3" id="KW-1185">Reference proteome</keyword>
<proteinExistence type="predicted"/>
<feature type="compositionally biased region" description="Polar residues" evidence="1">
    <location>
        <begin position="79"/>
        <end position="91"/>
    </location>
</feature>
<evidence type="ECO:0000256" key="1">
    <source>
        <dbReference type="SAM" id="MobiDB-lite"/>
    </source>
</evidence>
<feature type="region of interest" description="Disordered" evidence="1">
    <location>
        <begin position="1"/>
        <end position="100"/>
    </location>
</feature>
<name>A0ABN9W180_9DINO</name>
<feature type="compositionally biased region" description="Polar residues" evidence="1">
    <location>
        <begin position="39"/>
        <end position="51"/>
    </location>
</feature>